<comment type="caution">
    <text evidence="3">The sequence shown here is derived from an EMBL/GenBank/DDBJ whole genome shotgun (WGS) entry which is preliminary data.</text>
</comment>
<reference evidence="3" key="1">
    <citation type="submission" date="2021-03" db="EMBL/GenBank/DDBJ databases">
        <title>Sagittula salina sp. nov. strain M10.9X isolated from the marine waste.</title>
        <authorList>
            <person name="Satari L."/>
            <person name="Molina-Menor E."/>
            <person name="Vidal-Verdu A."/>
            <person name="Pascual J."/>
            <person name="Pereto J."/>
            <person name="Porcar M."/>
        </authorList>
    </citation>
    <scope>NUCLEOTIDE SEQUENCE</scope>
    <source>
        <strain evidence="3">M10.9X</strain>
    </source>
</reference>
<dbReference type="Pfam" id="PF07331">
    <property type="entry name" value="TctB"/>
    <property type="match status" value="1"/>
</dbReference>
<dbReference type="EMBL" id="JAGISH010000019">
    <property type="protein sequence ID" value="MBP0484936.1"/>
    <property type="molecule type" value="Genomic_DNA"/>
</dbReference>
<dbReference type="InterPro" id="IPR009936">
    <property type="entry name" value="DUF1468"/>
</dbReference>
<evidence type="ECO:0000313" key="3">
    <source>
        <dbReference type="EMBL" id="MBP0484936.1"/>
    </source>
</evidence>
<dbReference type="AlphaFoldDB" id="A0A940MU62"/>
<organism evidence="3 4">
    <name type="scientific">Sagittula salina</name>
    <dbReference type="NCBI Taxonomy" id="2820268"/>
    <lineage>
        <taxon>Bacteria</taxon>
        <taxon>Pseudomonadati</taxon>
        <taxon>Pseudomonadota</taxon>
        <taxon>Alphaproteobacteria</taxon>
        <taxon>Rhodobacterales</taxon>
        <taxon>Roseobacteraceae</taxon>
        <taxon>Sagittula</taxon>
    </lineage>
</organism>
<feature type="transmembrane region" description="Helical" evidence="1">
    <location>
        <begin position="130"/>
        <end position="149"/>
    </location>
</feature>
<feature type="transmembrane region" description="Helical" evidence="1">
    <location>
        <begin position="89"/>
        <end position="118"/>
    </location>
</feature>
<feature type="transmembrane region" description="Helical" evidence="1">
    <location>
        <begin position="12"/>
        <end position="31"/>
    </location>
</feature>
<keyword evidence="4" id="KW-1185">Reference proteome</keyword>
<feature type="domain" description="DUF1468" evidence="2">
    <location>
        <begin position="23"/>
        <end position="154"/>
    </location>
</feature>
<name>A0A940MU62_9RHOB</name>
<gene>
    <name evidence="3" type="ORF">J5474_20885</name>
</gene>
<sequence>MSDDNPSGRKQVGSDLVIPVVGMAYAVYYVYSVWEFPPEAQRSGFFLAGMLVVLGLIFFARIAVLALRGQVELEFHALLGPPEGRLRRLGFVGLIGAYLLTVQTLGFTLTTFAFLFLGSLVAGLESIRRAATFAAVAALSGWLFFIVLLGTRFPIGPFETLMNQVMPWR</sequence>
<proteinExistence type="predicted"/>
<evidence type="ECO:0000313" key="4">
    <source>
        <dbReference type="Proteomes" id="UP000675940"/>
    </source>
</evidence>
<evidence type="ECO:0000259" key="2">
    <source>
        <dbReference type="Pfam" id="PF07331"/>
    </source>
</evidence>
<keyword evidence="1" id="KW-1133">Transmembrane helix</keyword>
<accession>A0A940MU62</accession>
<evidence type="ECO:0000256" key="1">
    <source>
        <dbReference type="SAM" id="Phobius"/>
    </source>
</evidence>
<keyword evidence="1" id="KW-0812">Transmembrane</keyword>
<keyword evidence="1" id="KW-0472">Membrane</keyword>
<protein>
    <submittedName>
        <fullName evidence="3">Tripartite tricarboxylate transporter TctB family protein</fullName>
    </submittedName>
</protein>
<dbReference type="RefSeq" id="WP_209363734.1">
    <property type="nucleotide sequence ID" value="NZ_JAGISH010000019.1"/>
</dbReference>
<dbReference type="Proteomes" id="UP000675940">
    <property type="component" value="Unassembled WGS sequence"/>
</dbReference>
<feature type="transmembrane region" description="Helical" evidence="1">
    <location>
        <begin position="43"/>
        <end position="68"/>
    </location>
</feature>